<dbReference type="PANTHER" id="PTHR15885:SF1">
    <property type="entry name" value="COILED-COIL DOMAIN-CONTAINING PROTEIN 174"/>
    <property type="match status" value="1"/>
</dbReference>
<comment type="caution">
    <text evidence="4">The sequence shown here is derived from an EMBL/GenBank/DDBJ whole genome shotgun (WGS) entry which is preliminary data.</text>
</comment>
<feature type="region of interest" description="Disordered" evidence="3">
    <location>
        <begin position="27"/>
        <end position="77"/>
    </location>
</feature>
<proteinExistence type="predicted"/>
<evidence type="ECO:0000313" key="4">
    <source>
        <dbReference type="EMBL" id="GBM33704.1"/>
    </source>
</evidence>
<name>A0A4Y2F0U6_ARAVE</name>
<gene>
    <name evidence="4" type="primary">Ccdc174</name>
    <name evidence="4" type="ORF">AVEN_54831_1</name>
</gene>
<reference evidence="4 5" key="1">
    <citation type="journal article" date="2019" name="Sci. Rep.">
        <title>Orb-weaving spider Araneus ventricosus genome elucidates the spidroin gene catalogue.</title>
        <authorList>
            <person name="Kono N."/>
            <person name="Nakamura H."/>
            <person name="Ohtoshi R."/>
            <person name="Moran D.A.P."/>
            <person name="Shinohara A."/>
            <person name="Yoshida Y."/>
            <person name="Fujiwara M."/>
            <person name="Mori M."/>
            <person name="Tomita M."/>
            <person name="Arakawa K."/>
        </authorList>
    </citation>
    <scope>NUCLEOTIDE SEQUENCE [LARGE SCALE GENOMIC DNA]</scope>
</reference>
<feature type="coiled-coil region" evidence="2">
    <location>
        <begin position="198"/>
        <end position="232"/>
    </location>
</feature>
<evidence type="ECO:0000256" key="3">
    <source>
        <dbReference type="SAM" id="MobiDB-lite"/>
    </source>
</evidence>
<dbReference type="EMBL" id="BGPR01000739">
    <property type="protein sequence ID" value="GBM33704.1"/>
    <property type="molecule type" value="Genomic_DNA"/>
</dbReference>
<dbReference type="PANTHER" id="PTHR15885">
    <property type="entry name" value="COILED-COIL DOMAIN-CONTAINING PROTEIN 174"/>
    <property type="match status" value="1"/>
</dbReference>
<evidence type="ECO:0000313" key="5">
    <source>
        <dbReference type="Proteomes" id="UP000499080"/>
    </source>
</evidence>
<feature type="region of interest" description="Disordered" evidence="3">
    <location>
        <begin position="269"/>
        <end position="288"/>
    </location>
</feature>
<keyword evidence="1 2" id="KW-0175">Coiled coil</keyword>
<protein>
    <submittedName>
        <fullName evidence="4">Coiled-coil domain-containing protein 174</fullName>
    </submittedName>
</protein>
<keyword evidence="5" id="KW-1185">Reference proteome</keyword>
<evidence type="ECO:0000256" key="1">
    <source>
        <dbReference type="ARBA" id="ARBA00023054"/>
    </source>
</evidence>
<dbReference type="OrthoDB" id="333551at2759"/>
<dbReference type="InterPro" id="IPR025066">
    <property type="entry name" value="CCDC174-like"/>
</dbReference>
<dbReference type="Pfam" id="PF13300">
    <property type="entry name" value="DUF4078"/>
    <property type="match status" value="1"/>
</dbReference>
<dbReference type="AlphaFoldDB" id="A0A4Y2F0U6"/>
<sequence>MNLGNSNLNPSSLIDLKAELHKKYDSLRKAKLDQRPESDHRFKPTPFRNKLDTNKDKKQKPVPLVKKPKEEESEEDLALKKSQLALEAKAKLYEKIVSNQILIDDEQNELYQVDFQRKVLYDTPKPEKVVENKDMINNIESYSSASDNTYKHENSNASSTSQRSKSEKIEVPDPDQPIHYQNVQYNEIRDHGTGYFAFSENETKRKEQMEELQSLRQETEAQRIAKQKLQNKRKAMIQARLAKICERKNIDQSVLEAFKTEVPVTPETQVPDISSIPLPESEPKQDNVKKEIKVRPWDIGKDNLQHFVPQKKQKTKSQNDWIEEMREERLPEFAPPTLYMSNS</sequence>
<dbReference type="Proteomes" id="UP000499080">
    <property type="component" value="Unassembled WGS sequence"/>
</dbReference>
<organism evidence="4 5">
    <name type="scientific">Araneus ventricosus</name>
    <name type="common">Orbweaver spider</name>
    <name type="synonym">Epeira ventricosa</name>
    <dbReference type="NCBI Taxonomy" id="182803"/>
    <lineage>
        <taxon>Eukaryota</taxon>
        <taxon>Metazoa</taxon>
        <taxon>Ecdysozoa</taxon>
        <taxon>Arthropoda</taxon>
        <taxon>Chelicerata</taxon>
        <taxon>Arachnida</taxon>
        <taxon>Araneae</taxon>
        <taxon>Araneomorphae</taxon>
        <taxon>Entelegynae</taxon>
        <taxon>Araneoidea</taxon>
        <taxon>Araneidae</taxon>
        <taxon>Araneus</taxon>
    </lineage>
</organism>
<feature type="compositionally biased region" description="Basic and acidic residues" evidence="3">
    <location>
        <begin position="27"/>
        <end position="42"/>
    </location>
</feature>
<feature type="region of interest" description="Disordered" evidence="3">
    <location>
        <begin position="144"/>
        <end position="177"/>
    </location>
</feature>
<evidence type="ECO:0000256" key="2">
    <source>
        <dbReference type="SAM" id="Coils"/>
    </source>
</evidence>
<dbReference type="GO" id="GO:0005634">
    <property type="term" value="C:nucleus"/>
    <property type="evidence" value="ECO:0007669"/>
    <property type="project" value="TreeGrafter"/>
</dbReference>
<accession>A0A4Y2F0U6</accession>